<feature type="domain" description="Acyl-CoA dehydrogenase/oxidase C-terminal" evidence="7">
    <location>
        <begin position="227"/>
        <end position="375"/>
    </location>
</feature>
<comment type="caution">
    <text evidence="10">The sequence shown here is derived from an EMBL/GenBank/DDBJ whole genome shotgun (WGS) entry which is preliminary data.</text>
</comment>
<dbReference type="SUPFAM" id="SSF56645">
    <property type="entry name" value="Acyl-CoA dehydrogenase NM domain-like"/>
    <property type="match status" value="1"/>
</dbReference>
<evidence type="ECO:0000256" key="4">
    <source>
        <dbReference type="ARBA" id="ARBA00022827"/>
    </source>
</evidence>
<dbReference type="EMBL" id="SOBT01000008">
    <property type="protein sequence ID" value="TDU32337.1"/>
    <property type="molecule type" value="Genomic_DNA"/>
</dbReference>
<evidence type="ECO:0000256" key="2">
    <source>
        <dbReference type="ARBA" id="ARBA00009347"/>
    </source>
</evidence>
<proteinExistence type="inferred from homology"/>
<dbReference type="InterPro" id="IPR006091">
    <property type="entry name" value="Acyl-CoA_Oxase/DH_mid-dom"/>
</dbReference>
<evidence type="ECO:0000259" key="7">
    <source>
        <dbReference type="Pfam" id="PF00441"/>
    </source>
</evidence>
<reference evidence="10 11" key="1">
    <citation type="submission" date="2019-03" db="EMBL/GenBank/DDBJ databases">
        <title>Genomic Encyclopedia of Type Strains, Phase IV (KMG-IV): sequencing the most valuable type-strain genomes for metagenomic binning, comparative biology and taxonomic classification.</title>
        <authorList>
            <person name="Goeker M."/>
        </authorList>
    </citation>
    <scope>NUCLEOTIDE SEQUENCE [LARGE SCALE GENOMIC DNA]</scope>
    <source>
        <strain evidence="10 11">DSM 26377</strain>
    </source>
</reference>
<evidence type="ECO:0000256" key="5">
    <source>
        <dbReference type="ARBA" id="ARBA00023002"/>
    </source>
</evidence>
<keyword evidence="11" id="KW-1185">Reference proteome</keyword>
<dbReference type="InterPro" id="IPR046373">
    <property type="entry name" value="Acyl-CoA_Oxase/DH_mid-dom_sf"/>
</dbReference>
<evidence type="ECO:0000256" key="1">
    <source>
        <dbReference type="ARBA" id="ARBA00001974"/>
    </source>
</evidence>
<dbReference type="GO" id="GO:0003995">
    <property type="term" value="F:acyl-CoA dehydrogenase activity"/>
    <property type="evidence" value="ECO:0007669"/>
    <property type="project" value="InterPro"/>
</dbReference>
<dbReference type="Pfam" id="PF02771">
    <property type="entry name" value="Acyl-CoA_dh_N"/>
    <property type="match status" value="1"/>
</dbReference>
<accession>A0A4S3KBM5</accession>
<dbReference type="Proteomes" id="UP000295341">
    <property type="component" value="Unassembled WGS sequence"/>
</dbReference>
<dbReference type="Pfam" id="PF02770">
    <property type="entry name" value="Acyl-CoA_dh_M"/>
    <property type="match status" value="1"/>
</dbReference>
<dbReference type="FunFam" id="1.10.540.10:FF:000026">
    <property type="entry name" value="Acyl-CoA dehydrogenase medium chain"/>
    <property type="match status" value="1"/>
</dbReference>
<dbReference type="FunFam" id="2.40.110.10:FF:000002">
    <property type="entry name" value="Acyl-CoA dehydrogenase fadE12"/>
    <property type="match status" value="1"/>
</dbReference>
<evidence type="ECO:0000256" key="6">
    <source>
        <dbReference type="RuleBase" id="RU362125"/>
    </source>
</evidence>
<organism evidence="10 11">
    <name type="scientific">Panacagrimonas perspica</name>
    <dbReference type="NCBI Taxonomy" id="381431"/>
    <lineage>
        <taxon>Bacteria</taxon>
        <taxon>Pseudomonadati</taxon>
        <taxon>Pseudomonadota</taxon>
        <taxon>Gammaproteobacteria</taxon>
        <taxon>Nevskiales</taxon>
        <taxon>Nevskiaceae</taxon>
        <taxon>Panacagrimonas</taxon>
    </lineage>
</organism>
<keyword evidence="3 6" id="KW-0285">Flavoprotein</keyword>
<name>A0A4S3KBM5_9GAMM</name>
<dbReference type="SUPFAM" id="SSF47203">
    <property type="entry name" value="Acyl-CoA dehydrogenase C-terminal domain-like"/>
    <property type="match status" value="1"/>
</dbReference>
<dbReference type="Gene3D" id="1.20.140.10">
    <property type="entry name" value="Butyryl-CoA Dehydrogenase, subunit A, domain 3"/>
    <property type="match status" value="1"/>
</dbReference>
<dbReference type="Pfam" id="PF00441">
    <property type="entry name" value="Acyl-CoA_dh_1"/>
    <property type="match status" value="1"/>
</dbReference>
<dbReference type="PANTHER" id="PTHR43884">
    <property type="entry name" value="ACYL-COA DEHYDROGENASE"/>
    <property type="match status" value="1"/>
</dbReference>
<comment type="cofactor">
    <cofactor evidence="1 6">
        <name>FAD</name>
        <dbReference type="ChEBI" id="CHEBI:57692"/>
    </cofactor>
</comment>
<evidence type="ECO:0000313" key="10">
    <source>
        <dbReference type="EMBL" id="TDU32337.1"/>
    </source>
</evidence>
<dbReference type="PANTHER" id="PTHR43884:SF12">
    <property type="entry name" value="ISOVALERYL-COA DEHYDROGENASE, MITOCHONDRIAL-RELATED"/>
    <property type="match status" value="1"/>
</dbReference>
<protein>
    <submittedName>
        <fullName evidence="10">Acyl-CoA dehydrogenase</fullName>
    </submittedName>
</protein>
<dbReference type="InterPro" id="IPR037069">
    <property type="entry name" value="AcylCoA_DH/ox_N_sf"/>
</dbReference>
<dbReference type="InterPro" id="IPR009100">
    <property type="entry name" value="AcylCoA_DH/oxidase_NM_dom_sf"/>
</dbReference>
<gene>
    <name evidence="10" type="ORF">DFR24_1731</name>
</gene>
<dbReference type="RefSeq" id="WP_133880844.1">
    <property type="nucleotide sequence ID" value="NZ_MWIN01000001.1"/>
</dbReference>
<evidence type="ECO:0000313" key="11">
    <source>
        <dbReference type="Proteomes" id="UP000295341"/>
    </source>
</evidence>
<dbReference type="Gene3D" id="1.10.540.10">
    <property type="entry name" value="Acyl-CoA dehydrogenase/oxidase, N-terminal domain"/>
    <property type="match status" value="1"/>
</dbReference>
<comment type="similarity">
    <text evidence="2 6">Belongs to the acyl-CoA dehydrogenase family.</text>
</comment>
<dbReference type="PROSITE" id="PS00072">
    <property type="entry name" value="ACYL_COA_DH_1"/>
    <property type="match status" value="1"/>
</dbReference>
<dbReference type="PIRSF" id="PIRSF016578">
    <property type="entry name" value="HsaA"/>
    <property type="match status" value="1"/>
</dbReference>
<dbReference type="PROSITE" id="PS00073">
    <property type="entry name" value="ACYL_COA_DH_2"/>
    <property type="match status" value="1"/>
</dbReference>
<dbReference type="AlphaFoldDB" id="A0A4S3KBM5"/>
<dbReference type="FunFam" id="1.20.140.10:FF:000001">
    <property type="entry name" value="Acyl-CoA dehydrogenase"/>
    <property type="match status" value="1"/>
</dbReference>
<dbReference type="InterPro" id="IPR013786">
    <property type="entry name" value="AcylCoA_DH/ox_N"/>
</dbReference>
<dbReference type="InterPro" id="IPR036250">
    <property type="entry name" value="AcylCo_DH-like_C"/>
</dbReference>
<dbReference type="InterPro" id="IPR006089">
    <property type="entry name" value="Acyl-CoA_DH_CS"/>
</dbReference>
<evidence type="ECO:0000259" key="9">
    <source>
        <dbReference type="Pfam" id="PF02771"/>
    </source>
</evidence>
<dbReference type="OrthoDB" id="9769473at2"/>
<evidence type="ECO:0000259" key="8">
    <source>
        <dbReference type="Pfam" id="PF02770"/>
    </source>
</evidence>
<dbReference type="Gene3D" id="2.40.110.10">
    <property type="entry name" value="Butyryl-CoA Dehydrogenase, subunit A, domain 2"/>
    <property type="match status" value="1"/>
</dbReference>
<dbReference type="GO" id="GO:0050660">
    <property type="term" value="F:flavin adenine dinucleotide binding"/>
    <property type="evidence" value="ECO:0007669"/>
    <property type="project" value="InterPro"/>
</dbReference>
<evidence type="ECO:0000256" key="3">
    <source>
        <dbReference type="ARBA" id="ARBA00022630"/>
    </source>
</evidence>
<dbReference type="InterPro" id="IPR009075">
    <property type="entry name" value="AcylCo_DH/oxidase_C"/>
</dbReference>
<sequence length="379" mass="41704">MDNSDLELFRDNVRRFFAEQVEPHYEEWEKAGRVPPELYLKMGEQGLLCVDQPEEYGGMGAPFEYSVLVLEECSRMGFMSLASNLSVHSDIAAPYILHLGNEEQKQRILPRMARGECIGAIAMSEPGAGSDLQGIKTSATRDGDGYLINGSKTFISNGQNAGIVVTATKTDPKLGARGTTLILVDTSLPGFKRGRNLDKVGQYAADTSELFFDNVRVSENDVLGRVGGGFGHLVDELPRERLVLGAMAVAHAQGAMEKTIEYVQQRKAFGQAIASFQNTRFELAKIKTEIEVHRAFVEKCAVLYSQKKLDAPTAAMVKLSTSEMEGRVTDACLQLFGGYGYMSEYPISRFWADARIQRIYGGTSEIMKEVIGRSLVGRG</sequence>
<feature type="domain" description="Acyl-CoA oxidase/dehydrogenase middle" evidence="8">
    <location>
        <begin position="120"/>
        <end position="215"/>
    </location>
</feature>
<feature type="domain" description="Acyl-CoA dehydrogenase/oxidase N-terminal" evidence="9">
    <location>
        <begin position="5"/>
        <end position="116"/>
    </location>
</feature>
<keyword evidence="4 6" id="KW-0274">FAD</keyword>
<keyword evidence="5 6" id="KW-0560">Oxidoreductase</keyword>